<reference evidence="3 4" key="1">
    <citation type="submission" date="2020-08" db="EMBL/GenBank/DDBJ databases">
        <title>Sequencing the genomes of 1000 actinobacteria strains.</title>
        <authorList>
            <person name="Klenk H.-P."/>
        </authorList>
    </citation>
    <scope>NUCLEOTIDE SEQUENCE [LARGE SCALE GENOMIC DNA]</scope>
    <source>
        <strain evidence="3 4">DSM 45784</strain>
    </source>
</reference>
<feature type="transmembrane region" description="Helical" evidence="2">
    <location>
        <begin position="47"/>
        <end position="66"/>
    </location>
</feature>
<evidence type="ECO:0000256" key="1">
    <source>
        <dbReference type="SAM" id="MobiDB-lite"/>
    </source>
</evidence>
<accession>A0A7W7GCQ4</accession>
<evidence type="ECO:0000313" key="3">
    <source>
        <dbReference type="EMBL" id="MBB4702221.1"/>
    </source>
</evidence>
<dbReference type="Proteomes" id="UP000542210">
    <property type="component" value="Unassembled WGS sequence"/>
</dbReference>
<evidence type="ECO:0000313" key="4">
    <source>
        <dbReference type="Proteomes" id="UP000542210"/>
    </source>
</evidence>
<keyword evidence="2" id="KW-0812">Transmembrane</keyword>
<dbReference type="AlphaFoldDB" id="A0A7W7GCQ4"/>
<dbReference type="RefSeq" id="WP_184881820.1">
    <property type="nucleotide sequence ID" value="NZ_BOOV01000026.1"/>
</dbReference>
<organism evidence="3 4">
    <name type="scientific">Sphaerisporangium siamense</name>
    <dbReference type="NCBI Taxonomy" id="795645"/>
    <lineage>
        <taxon>Bacteria</taxon>
        <taxon>Bacillati</taxon>
        <taxon>Actinomycetota</taxon>
        <taxon>Actinomycetes</taxon>
        <taxon>Streptosporangiales</taxon>
        <taxon>Streptosporangiaceae</taxon>
        <taxon>Sphaerisporangium</taxon>
    </lineage>
</organism>
<protein>
    <submittedName>
        <fullName evidence="3">Putative membrane protein</fullName>
    </submittedName>
</protein>
<name>A0A7W7GCQ4_9ACTN</name>
<evidence type="ECO:0000256" key="2">
    <source>
        <dbReference type="SAM" id="Phobius"/>
    </source>
</evidence>
<feature type="region of interest" description="Disordered" evidence="1">
    <location>
        <begin position="87"/>
        <end position="110"/>
    </location>
</feature>
<keyword evidence="2" id="KW-0472">Membrane</keyword>
<keyword evidence="4" id="KW-1185">Reference proteome</keyword>
<keyword evidence="2" id="KW-1133">Transmembrane helix</keyword>
<comment type="caution">
    <text evidence="3">The sequence shown here is derived from an EMBL/GenBank/DDBJ whole genome shotgun (WGS) entry which is preliminary data.</text>
</comment>
<sequence>MEDKLNDIERDNLRKAVAKLLRFTMWIGAAAVACTAAAIWFSDWRLAGIAGLAWLGVLALYLLMCFMSHPDNEATLAKHIRTAERAKKAKEEQRRRHVEDLERDLFGAES</sequence>
<gene>
    <name evidence="3" type="ORF">BJ982_003765</name>
</gene>
<dbReference type="EMBL" id="JACHND010000001">
    <property type="protein sequence ID" value="MBB4702221.1"/>
    <property type="molecule type" value="Genomic_DNA"/>
</dbReference>
<proteinExistence type="predicted"/>
<feature type="transmembrane region" description="Helical" evidence="2">
    <location>
        <begin position="20"/>
        <end position="41"/>
    </location>
</feature>
<dbReference type="PROSITE" id="PS51257">
    <property type="entry name" value="PROKAR_LIPOPROTEIN"/>
    <property type="match status" value="1"/>
</dbReference>